<dbReference type="Pfam" id="PF04909">
    <property type="entry name" value="Amidohydro_2"/>
    <property type="match status" value="1"/>
</dbReference>
<evidence type="ECO:0000256" key="1">
    <source>
        <dbReference type="ARBA" id="ARBA00023239"/>
    </source>
</evidence>
<feature type="domain" description="Amidohydrolase-related" evidence="2">
    <location>
        <begin position="6"/>
        <end position="281"/>
    </location>
</feature>
<keyword evidence="4" id="KW-1185">Reference proteome</keyword>
<dbReference type="Proteomes" id="UP000996601">
    <property type="component" value="Unassembled WGS sequence"/>
</dbReference>
<dbReference type="Gene3D" id="3.20.20.140">
    <property type="entry name" value="Metal-dependent hydrolases"/>
    <property type="match status" value="1"/>
</dbReference>
<comment type="caution">
    <text evidence="3">The sequence shown here is derived from an EMBL/GenBank/DDBJ whole genome shotgun (WGS) entry which is preliminary data.</text>
</comment>
<dbReference type="EMBL" id="WHSB02000003">
    <property type="protein sequence ID" value="MCQ4630476.1"/>
    <property type="molecule type" value="Genomic_DNA"/>
</dbReference>
<proteinExistence type="predicted"/>
<evidence type="ECO:0000313" key="4">
    <source>
        <dbReference type="Proteomes" id="UP000996601"/>
    </source>
</evidence>
<dbReference type="PANTHER" id="PTHR21240:SF19">
    <property type="entry name" value="CATALYTIC_ HYDROLASE"/>
    <property type="match status" value="1"/>
</dbReference>
<protein>
    <submittedName>
        <fullName evidence="3">Amidohydrolase</fullName>
    </submittedName>
</protein>
<dbReference type="InterPro" id="IPR032466">
    <property type="entry name" value="Metal_Hydrolase"/>
</dbReference>
<name>A0ABT1R5U5_9HYPH</name>
<evidence type="ECO:0000313" key="3">
    <source>
        <dbReference type="EMBL" id="MCQ4630476.1"/>
    </source>
</evidence>
<keyword evidence="1" id="KW-0456">Lyase</keyword>
<dbReference type="InterPro" id="IPR006680">
    <property type="entry name" value="Amidohydro-rel"/>
</dbReference>
<evidence type="ECO:0000259" key="2">
    <source>
        <dbReference type="Pfam" id="PF04909"/>
    </source>
</evidence>
<organism evidence="3 4">
    <name type="scientific">Shinella lacus</name>
    <dbReference type="NCBI Taxonomy" id="2654216"/>
    <lineage>
        <taxon>Bacteria</taxon>
        <taxon>Pseudomonadati</taxon>
        <taxon>Pseudomonadota</taxon>
        <taxon>Alphaproteobacteria</taxon>
        <taxon>Hyphomicrobiales</taxon>
        <taxon>Rhizobiaceae</taxon>
        <taxon>Shinella</taxon>
    </lineage>
</organism>
<dbReference type="SUPFAM" id="SSF51556">
    <property type="entry name" value="Metallo-dependent hydrolases"/>
    <property type="match status" value="1"/>
</dbReference>
<sequence length="285" mass="31107">MNVPVIDIHPHIISDDQQRYPHAPIFGERSEWSRHQSLTIEQLIEAMDEAGVRKAAVVQPSTCYGYDNSYVADATAHHSDRFTGVGAIDMAAPDAEEKIRYWVGRNLSGVRLFTGGGSTKSFDNNALDDPASFPAWALCTELGLPVCIQTVPSGHAQVAGMAKRFSGVNIILDHLGRPDVQDGPPYNGARSLFALSAFENIYLKLTPRGVREARKAPASCETFFPKLVSVFGANRIAWGSNHPATAGVLKENLYDMKIALSSLTDSDRDAIFSTTAQKLYPSLRD</sequence>
<dbReference type="InterPro" id="IPR032465">
    <property type="entry name" value="ACMSD"/>
</dbReference>
<dbReference type="PANTHER" id="PTHR21240">
    <property type="entry name" value="2-AMINO-3-CARBOXYLMUCONATE-6-SEMIALDEHYDE DECARBOXYLASE"/>
    <property type="match status" value="1"/>
</dbReference>
<reference evidence="3" key="1">
    <citation type="submission" date="2021-07" db="EMBL/GenBank/DDBJ databases">
        <title>Shinella sp. nov., a novel member of the genus Shinella from water.</title>
        <authorList>
            <person name="Deng Y."/>
        </authorList>
    </citation>
    <scope>NUCLEOTIDE SEQUENCE</scope>
    <source>
        <strain evidence="3">CPCC 100929</strain>
    </source>
</reference>
<gene>
    <name evidence="3" type="ORF">GB927_010535</name>
</gene>
<accession>A0ABT1R5U5</accession>